<sequence>MHKVLIVLSGIMLTTACGDTIDRSAAVDTTLPNSVAAIDEASMTGDMMVTDMNATDGFDTMTDNMTAVDAATSGSTIPDPPTADYQGSDETMMSGDEPDQTTDDLTDPQTVDTSGE</sequence>
<name>A0ABS2D886_9SPHN</name>
<evidence type="ECO:0000313" key="3">
    <source>
        <dbReference type="Proteomes" id="UP000763641"/>
    </source>
</evidence>
<evidence type="ECO:0000256" key="1">
    <source>
        <dbReference type="SAM" id="MobiDB-lite"/>
    </source>
</evidence>
<comment type="caution">
    <text evidence="2">The sequence shown here is derived from an EMBL/GenBank/DDBJ whole genome shotgun (WGS) entry which is preliminary data.</text>
</comment>
<feature type="region of interest" description="Disordered" evidence="1">
    <location>
        <begin position="69"/>
        <end position="116"/>
    </location>
</feature>
<reference evidence="2 3" key="1">
    <citation type="submission" date="2020-12" db="EMBL/GenBank/DDBJ databases">
        <title>Sphingomonas sp.</title>
        <authorList>
            <person name="Kim M.K."/>
        </authorList>
    </citation>
    <scope>NUCLEOTIDE SEQUENCE [LARGE SCALE GENOMIC DNA]</scope>
    <source>
        <strain evidence="2 3">BT552</strain>
    </source>
</reference>
<accession>A0ABS2D886</accession>
<proteinExistence type="predicted"/>
<feature type="compositionally biased region" description="Low complexity" evidence="1">
    <location>
        <begin position="107"/>
        <end position="116"/>
    </location>
</feature>
<evidence type="ECO:0000313" key="2">
    <source>
        <dbReference type="EMBL" id="MBM6577130.1"/>
    </source>
</evidence>
<protein>
    <recommendedName>
        <fullName evidence="4">Secreted protein</fullName>
    </recommendedName>
</protein>
<dbReference type="Proteomes" id="UP000763641">
    <property type="component" value="Unassembled WGS sequence"/>
</dbReference>
<keyword evidence="3" id="KW-1185">Reference proteome</keyword>
<feature type="compositionally biased region" description="Acidic residues" evidence="1">
    <location>
        <begin position="96"/>
        <end position="106"/>
    </location>
</feature>
<gene>
    <name evidence="2" type="ORF">ILT43_12175</name>
</gene>
<dbReference type="EMBL" id="JAFEMC010000003">
    <property type="protein sequence ID" value="MBM6577130.1"/>
    <property type="molecule type" value="Genomic_DNA"/>
</dbReference>
<evidence type="ECO:0008006" key="4">
    <source>
        <dbReference type="Google" id="ProtNLM"/>
    </source>
</evidence>
<dbReference type="RefSeq" id="WP_204199228.1">
    <property type="nucleotide sequence ID" value="NZ_JAFEMC010000003.1"/>
</dbReference>
<organism evidence="2 3">
    <name type="scientific">Sphingomonas longa</name>
    <dbReference type="NCBI Taxonomy" id="2778730"/>
    <lineage>
        <taxon>Bacteria</taxon>
        <taxon>Pseudomonadati</taxon>
        <taxon>Pseudomonadota</taxon>
        <taxon>Alphaproteobacteria</taxon>
        <taxon>Sphingomonadales</taxon>
        <taxon>Sphingomonadaceae</taxon>
        <taxon>Sphingomonas</taxon>
    </lineage>
</organism>
<dbReference type="PROSITE" id="PS51257">
    <property type="entry name" value="PROKAR_LIPOPROTEIN"/>
    <property type="match status" value="1"/>
</dbReference>